<dbReference type="EC" id="3.1.4.1" evidence="5"/>
<comment type="similarity">
    <text evidence="4">Belongs to the FAN1 family.</text>
</comment>
<keyword evidence="7" id="KW-0479">Metal-binding</keyword>
<dbReference type="GO" id="GO:0046872">
    <property type="term" value="F:metal ion binding"/>
    <property type="evidence" value="ECO:0007669"/>
    <property type="project" value="UniProtKB-KW"/>
</dbReference>
<dbReference type="Proteomes" id="UP000243924">
    <property type="component" value="Chromosome I"/>
</dbReference>
<evidence type="ECO:0000313" key="13">
    <source>
        <dbReference type="Proteomes" id="UP000243924"/>
    </source>
</evidence>
<feature type="domain" description="VRR-NUC" evidence="11">
    <location>
        <begin position="429"/>
        <end position="543"/>
    </location>
</feature>
<comment type="cofactor">
    <cofactor evidence="2">
        <name>Mn(2+)</name>
        <dbReference type="ChEBI" id="CHEBI:29035"/>
    </cofactor>
</comment>
<keyword evidence="13" id="KW-1185">Reference proteome</keyword>
<keyword evidence="9" id="KW-0460">Magnesium</keyword>
<dbReference type="InterPro" id="IPR049125">
    <property type="entry name" value="FAN1-like_WH"/>
</dbReference>
<dbReference type="AlphaFoldDB" id="A0A1H2EVA2"/>
<dbReference type="InterPro" id="IPR033315">
    <property type="entry name" value="Fan1-like"/>
</dbReference>
<dbReference type="EMBL" id="LT629787">
    <property type="protein sequence ID" value="SDT98981.1"/>
    <property type="molecule type" value="Genomic_DNA"/>
</dbReference>
<gene>
    <name evidence="12" type="ORF">SAMN05216210_1063</name>
</gene>
<reference evidence="13" key="1">
    <citation type="submission" date="2016-10" db="EMBL/GenBank/DDBJ databases">
        <authorList>
            <person name="Varghese N."/>
            <person name="Submissions S."/>
        </authorList>
    </citation>
    <scope>NUCLEOTIDE SEQUENCE [LARGE SCALE GENOMIC DNA]</scope>
    <source>
        <strain evidence="13">CECT 8338</strain>
    </source>
</reference>
<evidence type="ECO:0000256" key="7">
    <source>
        <dbReference type="ARBA" id="ARBA00022723"/>
    </source>
</evidence>
<dbReference type="GO" id="GO:0036297">
    <property type="term" value="P:interstrand cross-link repair"/>
    <property type="evidence" value="ECO:0007669"/>
    <property type="project" value="InterPro"/>
</dbReference>
<keyword evidence="6" id="KW-0540">Nuclease</keyword>
<keyword evidence="10" id="KW-0464">Manganese</keyword>
<dbReference type="Pfam" id="PF21315">
    <property type="entry name" value="FAN1_HTH"/>
    <property type="match status" value="1"/>
</dbReference>
<keyword evidence="8" id="KW-0378">Hydrolase</keyword>
<organism evidence="12 13">
    <name type="scientific">Halopseudomonas salegens</name>
    <dbReference type="NCBI Taxonomy" id="1434072"/>
    <lineage>
        <taxon>Bacteria</taxon>
        <taxon>Pseudomonadati</taxon>
        <taxon>Pseudomonadota</taxon>
        <taxon>Gammaproteobacteria</taxon>
        <taxon>Pseudomonadales</taxon>
        <taxon>Pseudomonadaceae</taxon>
        <taxon>Halopseudomonas</taxon>
    </lineage>
</organism>
<dbReference type="GO" id="GO:0004528">
    <property type="term" value="F:phosphodiesterase I activity"/>
    <property type="evidence" value="ECO:0007669"/>
    <property type="project" value="UniProtKB-EC"/>
</dbReference>
<sequence>MHMKPSSVANPLYYLHNFHQLLDWVADRYADLLSHEEQHFITTFARLEEPSQALLVRLIMRKGPHFRADKLAYTEIGDIKGAAAPLIAMNWLQNDAQLDSNTLFSLLSRNELINLAHSAGHPPHARKAELQPWLQRQFPDGCGWAALGLETEVYSLALGALCDRLRLLFFGNLSQTWAEFVLVDQGIFRYPNIPIDRHSRGFHSRAAIDDYLAIHHSSDALEAGISALDVLAQLQPLHSDSTWLAQRHARLRFRLARQLEREGARQEAWDIYTTCNYPGSRLRRIRMLEQQADWSAAWALCQQPGSTATDDAEQQLIARAQVRLAGKLGLARPQPEITAETRTSSLTLPVVDTCVELAVSTHLHSPLSPVHFVENSLFNGLFGLLCWEALYAPMPGAFFHPFQSAPADLYQPDFVTRRQHLFEQCMARLNDGSYLTCIRQNRQQLQGLQSPFLDWRILRADLLESALHCLPAGHLQAIFQRMLADLRNNRSGFPDLIQLFPDKARYRLIEVKGPGDRLQDNQRRWLTFAAEHKIPVEVCHVCWESA</sequence>
<dbReference type="STRING" id="1434072.SAMN05216210_1063"/>
<evidence type="ECO:0000256" key="4">
    <source>
        <dbReference type="ARBA" id="ARBA00005533"/>
    </source>
</evidence>
<evidence type="ECO:0000256" key="1">
    <source>
        <dbReference type="ARBA" id="ARBA00000983"/>
    </source>
</evidence>
<comment type="catalytic activity">
    <reaction evidence="1">
        <text>Hydrolytically removes 5'-nucleotides successively from the 3'-hydroxy termini of 3'-hydroxy-terminated oligonucleotides.</text>
        <dbReference type="EC" id="3.1.4.1"/>
    </reaction>
</comment>
<evidence type="ECO:0000256" key="8">
    <source>
        <dbReference type="ARBA" id="ARBA00022801"/>
    </source>
</evidence>
<evidence type="ECO:0000259" key="11">
    <source>
        <dbReference type="SMART" id="SM00990"/>
    </source>
</evidence>
<evidence type="ECO:0000313" key="12">
    <source>
        <dbReference type="EMBL" id="SDT98981.1"/>
    </source>
</evidence>
<evidence type="ECO:0000256" key="6">
    <source>
        <dbReference type="ARBA" id="ARBA00022722"/>
    </source>
</evidence>
<dbReference type="InterPro" id="IPR011856">
    <property type="entry name" value="tRNA_endonuc-like_dom_sf"/>
</dbReference>
<evidence type="ECO:0000256" key="5">
    <source>
        <dbReference type="ARBA" id="ARBA00012029"/>
    </source>
</evidence>
<evidence type="ECO:0000256" key="9">
    <source>
        <dbReference type="ARBA" id="ARBA00022842"/>
    </source>
</evidence>
<dbReference type="PANTHER" id="PTHR15749:SF4">
    <property type="entry name" value="FANCONI-ASSOCIATED NUCLEASE 1"/>
    <property type="match status" value="1"/>
</dbReference>
<dbReference type="Gene3D" id="3.40.1350.10">
    <property type="match status" value="1"/>
</dbReference>
<proteinExistence type="inferred from homology"/>
<evidence type="ECO:0000256" key="10">
    <source>
        <dbReference type="ARBA" id="ARBA00023211"/>
    </source>
</evidence>
<evidence type="ECO:0000256" key="3">
    <source>
        <dbReference type="ARBA" id="ARBA00001946"/>
    </source>
</evidence>
<comment type="cofactor">
    <cofactor evidence="3">
        <name>Mg(2+)</name>
        <dbReference type="ChEBI" id="CHEBI:18420"/>
    </cofactor>
</comment>
<dbReference type="InterPro" id="IPR014883">
    <property type="entry name" value="VRR_NUC"/>
</dbReference>
<dbReference type="GO" id="GO:0003676">
    <property type="term" value="F:nucleic acid binding"/>
    <property type="evidence" value="ECO:0007669"/>
    <property type="project" value="InterPro"/>
</dbReference>
<dbReference type="Pfam" id="PF08774">
    <property type="entry name" value="VRR_NUC"/>
    <property type="match status" value="1"/>
</dbReference>
<evidence type="ECO:0000256" key="2">
    <source>
        <dbReference type="ARBA" id="ARBA00001936"/>
    </source>
</evidence>
<protein>
    <recommendedName>
        <fullName evidence="5">phosphodiesterase I</fullName>
        <ecNumber evidence="5">3.1.4.1</ecNumber>
    </recommendedName>
</protein>
<dbReference type="SMART" id="SM00990">
    <property type="entry name" value="VRR_NUC"/>
    <property type="match status" value="1"/>
</dbReference>
<accession>A0A1H2EVA2</accession>
<dbReference type="PANTHER" id="PTHR15749">
    <property type="entry name" value="FANCONI-ASSOCIATED NUCLEASE 1"/>
    <property type="match status" value="1"/>
</dbReference>
<name>A0A1H2EVA2_9GAMM</name>